<keyword evidence="4" id="KW-0592">Phosphate transport</keyword>
<organism evidence="6 7">
    <name type="scientific">Halomicronema hongdechloris C2206</name>
    <dbReference type="NCBI Taxonomy" id="1641165"/>
    <lineage>
        <taxon>Bacteria</taxon>
        <taxon>Bacillati</taxon>
        <taxon>Cyanobacteriota</taxon>
        <taxon>Cyanophyceae</taxon>
        <taxon>Nodosilineales</taxon>
        <taxon>Nodosilineaceae</taxon>
        <taxon>Halomicronema</taxon>
    </lineage>
</organism>
<dbReference type="NCBIfam" id="TIGR02136">
    <property type="entry name" value="ptsS_2"/>
    <property type="match status" value="1"/>
</dbReference>
<dbReference type="RefSeq" id="WP_202978856.1">
    <property type="nucleotide sequence ID" value="NZ_CP021983.2"/>
</dbReference>
<evidence type="ECO:0000256" key="4">
    <source>
        <dbReference type="RuleBase" id="RU367119"/>
    </source>
</evidence>
<dbReference type="Pfam" id="PF12849">
    <property type="entry name" value="PBP_like_2"/>
    <property type="match status" value="1"/>
</dbReference>
<keyword evidence="2 4" id="KW-0813">Transport</keyword>
<accession>A0A1Z3HKM3</accession>
<gene>
    <name evidence="6" type="primary">sphX_1</name>
    <name evidence="6" type="ORF">XM38_018060</name>
</gene>
<feature type="signal peptide" evidence="4">
    <location>
        <begin position="1"/>
        <end position="23"/>
    </location>
</feature>
<comment type="similarity">
    <text evidence="1 4">Belongs to the PstS family.</text>
</comment>
<evidence type="ECO:0000259" key="5">
    <source>
        <dbReference type="Pfam" id="PF12849"/>
    </source>
</evidence>
<dbReference type="GO" id="GO:0042301">
    <property type="term" value="F:phosphate ion binding"/>
    <property type="evidence" value="ECO:0007669"/>
    <property type="project" value="UniProtKB-UniRule"/>
</dbReference>
<evidence type="ECO:0000313" key="7">
    <source>
        <dbReference type="Proteomes" id="UP000191901"/>
    </source>
</evidence>
<proteinExistence type="inferred from homology"/>
<dbReference type="PANTHER" id="PTHR30570">
    <property type="entry name" value="PERIPLASMIC PHOSPHATE BINDING COMPONENT OF PHOSPHATE ABC TRANSPORTER"/>
    <property type="match status" value="1"/>
</dbReference>
<evidence type="ECO:0000256" key="2">
    <source>
        <dbReference type="ARBA" id="ARBA00022448"/>
    </source>
</evidence>
<feature type="domain" description="PBP" evidence="5">
    <location>
        <begin position="30"/>
        <end position="286"/>
    </location>
</feature>
<dbReference type="InterPro" id="IPR011862">
    <property type="entry name" value="Phos-bd"/>
</dbReference>
<dbReference type="AlphaFoldDB" id="A0A1Z3HKM3"/>
<dbReference type="InterPro" id="IPR024370">
    <property type="entry name" value="PBP_domain"/>
</dbReference>
<evidence type="ECO:0000313" key="6">
    <source>
        <dbReference type="EMBL" id="ASC70859.1"/>
    </source>
</evidence>
<name>A0A1Z3HKM3_9CYAN</name>
<evidence type="ECO:0000256" key="3">
    <source>
        <dbReference type="ARBA" id="ARBA00022729"/>
    </source>
</evidence>
<keyword evidence="3 4" id="KW-0732">Signal</keyword>
<dbReference type="CDD" id="cd13654">
    <property type="entry name" value="PBP2_phosphate_like_2"/>
    <property type="match status" value="1"/>
</dbReference>
<feature type="chain" id="PRO_5027134208" description="Phosphate-binding protein" evidence="4">
    <location>
        <begin position="24"/>
        <end position="341"/>
    </location>
</feature>
<dbReference type="PANTHER" id="PTHR30570:SF1">
    <property type="entry name" value="PHOSPHATE-BINDING PROTEIN PSTS"/>
    <property type="match status" value="1"/>
</dbReference>
<dbReference type="EMBL" id="CP021983">
    <property type="protein sequence ID" value="ASC70859.1"/>
    <property type="molecule type" value="Genomic_DNA"/>
</dbReference>
<dbReference type="GO" id="GO:0006817">
    <property type="term" value="P:phosphate ion transport"/>
    <property type="evidence" value="ECO:0007669"/>
    <property type="project" value="UniProtKB-UniRule"/>
</dbReference>
<dbReference type="InterPro" id="IPR050811">
    <property type="entry name" value="Phosphate_ABC_transporter"/>
</dbReference>
<comment type="function">
    <text evidence="4">Involved in the system for phosphate transport across the cytoplasmic membrane.</text>
</comment>
<dbReference type="STRING" id="1641165.XM38_19815"/>
<protein>
    <recommendedName>
        <fullName evidence="4">Phosphate-binding protein</fullName>
    </recommendedName>
</protein>
<dbReference type="Proteomes" id="UP000191901">
    <property type="component" value="Chromosome"/>
</dbReference>
<dbReference type="KEGG" id="hhg:XM38_018060"/>
<dbReference type="PROSITE" id="PS51257">
    <property type="entry name" value="PROKAR_LIPOPROTEIN"/>
    <property type="match status" value="1"/>
</dbReference>
<dbReference type="SUPFAM" id="SSF53850">
    <property type="entry name" value="Periplasmic binding protein-like II"/>
    <property type="match status" value="1"/>
</dbReference>
<dbReference type="Gene3D" id="3.40.190.10">
    <property type="entry name" value="Periplasmic binding protein-like II"/>
    <property type="match status" value="2"/>
</dbReference>
<reference evidence="6 7" key="1">
    <citation type="journal article" date="2016" name="Biochim. Biophys. Acta">
        <title>Characterization of red-shifted phycobilisomes isolated from the chlorophyll f-containing cyanobacterium Halomicronema hongdechloris.</title>
        <authorList>
            <person name="Li Y."/>
            <person name="Lin Y."/>
            <person name="Garvey C.J."/>
            <person name="Birch D."/>
            <person name="Corkery R.W."/>
            <person name="Loughlin P.C."/>
            <person name="Scheer H."/>
            <person name="Willows R.D."/>
            <person name="Chen M."/>
        </authorList>
    </citation>
    <scope>NUCLEOTIDE SEQUENCE [LARGE SCALE GENOMIC DNA]</scope>
    <source>
        <strain evidence="6 7">C2206</strain>
    </source>
</reference>
<keyword evidence="7" id="KW-1185">Reference proteome</keyword>
<evidence type="ECO:0000256" key="1">
    <source>
        <dbReference type="ARBA" id="ARBA00008725"/>
    </source>
</evidence>
<sequence>MIKARFTGAFTALTLLSMGCSQAPTPDSGAEAANGAAITIDGSSTVYPITNEIAQEFQFEHSAAPPITVSFSGTGGGFRKFCAGETDISNASRPITPDEMETCKAAGIEFIELPVAYDALTVVVHRDNDWANDITLEELQTLWQSEAEGTISTWKQIRETWPDQPINLYGPGEDSGTYDYFTEVATGESGESRQDYTASEDDMELVRGVRTDPNALGYFGYAYYEESRAALKALAIDGGEGPVLPSDDTVRDGTYQPFARPLFIYVNAAAAEANPHLQAFVEYYLANARHLVQVVGYVPLPDQAYALALDHFQGRQIGTVFDGQAQPGLTIEALLQKEAAF</sequence>